<feature type="transmembrane region" description="Helical" evidence="1">
    <location>
        <begin position="20"/>
        <end position="41"/>
    </location>
</feature>
<dbReference type="RefSeq" id="WP_264510018.1">
    <property type="nucleotide sequence ID" value="NZ_JAPDDR010000001.1"/>
</dbReference>
<feature type="transmembrane region" description="Helical" evidence="1">
    <location>
        <begin position="188"/>
        <end position="207"/>
    </location>
</feature>
<dbReference type="InterPro" id="IPR013416">
    <property type="entry name" value="CHP02587_IM"/>
</dbReference>
<evidence type="ECO:0000313" key="3">
    <source>
        <dbReference type="Proteomes" id="UP001165653"/>
    </source>
</evidence>
<evidence type="ECO:0000256" key="1">
    <source>
        <dbReference type="SAM" id="Phobius"/>
    </source>
</evidence>
<name>A0ABT3FXL2_9BACT</name>
<keyword evidence="1" id="KW-0812">Transmembrane</keyword>
<keyword evidence="3" id="KW-1185">Reference proteome</keyword>
<dbReference type="EMBL" id="JAPDDR010000001">
    <property type="protein sequence ID" value="MCW1912016.1"/>
    <property type="molecule type" value="Genomic_DNA"/>
</dbReference>
<protein>
    <submittedName>
        <fullName evidence="2">TIGR02587 family membrane protein</fullName>
    </submittedName>
</protein>
<dbReference type="InterPro" id="IPR024464">
    <property type="entry name" value="DUF2391"/>
</dbReference>
<feature type="transmembrane region" description="Helical" evidence="1">
    <location>
        <begin position="48"/>
        <end position="65"/>
    </location>
</feature>
<proteinExistence type="predicted"/>
<feature type="transmembrane region" description="Helical" evidence="1">
    <location>
        <begin position="258"/>
        <end position="279"/>
    </location>
</feature>
<feature type="transmembrane region" description="Helical" evidence="1">
    <location>
        <begin position="227"/>
        <end position="246"/>
    </location>
</feature>
<gene>
    <name evidence="2" type="ORF">OJ996_00415</name>
</gene>
<reference evidence="2" key="1">
    <citation type="submission" date="2022-10" db="EMBL/GenBank/DDBJ databases">
        <title>Luteolibacter sp. GHJ8, whole genome shotgun sequencing project.</title>
        <authorList>
            <person name="Zhao G."/>
            <person name="Shen L."/>
        </authorList>
    </citation>
    <scope>NUCLEOTIDE SEQUENCE</scope>
    <source>
        <strain evidence="2">GHJ8</strain>
    </source>
</reference>
<keyword evidence="1" id="KW-1133">Transmembrane helix</keyword>
<accession>A0ABT3FXL2</accession>
<evidence type="ECO:0000313" key="2">
    <source>
        <dbReference type="EMBL" id="MCW1912016.1"/>
    </source>
</evidence>
<keyword evidence="1" id="KW-0472">Membrane</keyword>
<dbReference type="NCBIfam" id="TIGR02587">
    <property type="entry name" value="TIGR02587 family membrane protein"/>
    <property type="match status" value="1"/>
</dbReference>
<organism evidence="2 3">
    <name type="scientific">Luteolibacter rhizosphaerae</name>
    <dbReference type="NCBI Taxonomy" id="2989719"/>
    <lineage>
        <taxon>Bacteria</taxon>
        <taxon>Pseudomonadati</taxon>
        <taxon>Verrucomicrobiota</taxon>
        <taxon>Verrucomicrobiia</taxon>
        <taxon>Verrucomicrobiales</taxon>
        <taxon>Verrucomicrobiaceae</taxon>
        <taxon>Luteolibacter</taxon>
    </lineage>
</organism>
<comment type="caution">
    <text evidence="2">The sequence shown here is derived from an EMBL/GenBank/DDBJ whole genome shotgun (WGS) entry which is preliminary data.</text>
</comment>
<sequence>MNFSHQRSIPQSLQEYGRGIAGGLMFSLPLLYTMEVWWAGFTLHPGRILLYLACTFVVLMLYNRFAGLRRDAALREVAIDSVEEMGLGLVLASLVLWLTGRIDHDMSLAELAGKIVMEGMTVAIGISVGTAQLGGEGTEDEGVAGDERWSGGYLPQAAIGLCGAVLFVANVAPTEEIGVIAMESSPRMLLLLAALSILLGALVLHFAGVHGADRHVARDTWLLSLRGIVTTYAVALVAAGACLYFFGRLDGLPWQLAFAYCVVAAVPAVLGASAGRLLLQIRPPGH</sequence>
<dbReference type="Pfam" id="PF09622">
    <property type="entry name" value="DUF2391"/>
    <property type="match status" value="1"/>
</dbReference>
<dbReference type="Proteomes" id="UP001165653">
    <property type="component" value="Unassembled WGS sequence"/>
</dbReference>